<evidence type="ECO:0000256" key="1">
    <source>
        <dbReference type="SAM" id="MobiDB-lite"/>
    </source>
</evidence>
<reference evidence="2 3" key="1">
    <citation type="submission" date="2019-02" db="EMBL/GenBank/DDBJ databases">
        <title>Deep-cultivation of Planctomycetes and their phenomic and genomic characterization uncovers novel biology.</title>
        <authorList>
            <person name="Wiegand S."/>
            <person name="Jogler M."/>
            <person name="Boedeker C."/>
            <person name="Pinto D."/>
            <person name="Vollmers J."/>
            <person name="Rivas-Marin E."/>
            <person name="Kohn T."/>
            <person name="Peeters S.H."/>
            <person name="Heuer A."/>
            <person name="Rast P."/>
            <person name="Oberbeckmann S."/>
            <person name="Bunk B."/>
            <person name="Jeske O."/>
            <person name="Meyerdierks A."/>
            <person name="Storesund J.E."/>
            <person name="Kallscheuer N."/>
            <person name="Luecker S."/>
            <person name="Lage O.M."/>
            <person name="Pohl T."/>
            <person name="Merkel B.J."/>
            <person name="Hornburger P."/>
            <person name="Mueller R.-W."/>
            <person name="Bruemmer F."/>
            <person name="Labrenz M."/>
            <person name="Spormann A.M."/>
            <person name="Op den Camp H."/>
            <person name="Overmann J."/>
            <person name="Amann R."/>
            <person name="Jetten M.S.M."/>
            <person name="Mascher T."/>
            <person name="Medema M.H."/>
            <person name="Devos D.P."/>
            <person name="Kaster A.-K."/>
            <person name="Ovreas L."/>
            <person name="Rohde M."/>
            <person name="Galperin M.Y."/>
            <person name="Jogler C."/>
        </authorList>
    </citation>
    <scope>NUCLEOTIDE SEQUENCE [LARGE SCALE GENOMIC DNA]</scope>
    <source>
        <strain evidence="2 3">Spa11</strain>
    </source>
</reference>
<dbReference type="AlphaFoldDB" id="A0A518K920"/>
<feature type="region of interest" description="Disordered" evidence="1">
    <location>
        <begin position="168"/>
        <end position="205"/>
    </location>
</feature>
<proteinExistence type="predicted"/>
<gene>
    <name evidence="2" type="ORF">Spa11_24920</name>
</gene>
<sequence>MKGPRRALARFGRAENQVLQNCNTLDKKSNRRSDPGEIGGKQLKGKLFKLLEAIDPQSLDTPIGRRAWATVVNLLKAIAIFSKDGPCEAYVSTIAQWMSERVGVDRSTVHRASKLAQELGLLIIEPQYSHGGRTANRWIVCWDVVEELAGASVQSGESQDATGWVAHCDSPHRNLQQGESQNATANKGLTSSLPIEESPPPPAGGWEEEVEVLLRLGVRQALPAVHAAISAGCTIDDWLPHRRYWEEHRDRWDSPEGVLYHRLNSLRPGQAADTGWPELDAPTKTALRLWSEGDEYDRKKYATAQWRGWDRPKQLDILQQAGMSPAEAQRLLVANPDEAERRAVAYMAPLLKPTG</sequence>
<dbReference type="EMBL" id="CP036349">
    <property type="protein sequence ID" value="QDV74291.1"/>
    <property type="molecule type" value="Genomic_DNA"/>
</dbReference>
<accession>A0A518K920</accession>
<feature type="compositionally biased region" description="Polar residues" evidence="1">
    <location>
        <begin position="173"/>
        <end position="190"/>
    </location>
</feature>
<name>A0A518K920_9BACT</name>
<dbReference type="KEGG" id="bmei:Spa11_24920"/>
<evidence type="ECO:0000313" key="2">
    <source>
        <dbReference type="EMBL" id="QDV74291.1"/>
    </source>
</evidence>
<protein>
    <submittedName>
        <fullName evidence="2">Uncharacterized protein</fullName>
    </submittedName>
</protein>
<organism evidence="2 3">
    <name type="scientific">Botrimarina mediterranea</name>
    <dbReference type="NCBI Taxonomy" id="2528022"/>
    <lineage>
        <taxon>Bacteria</taxon>
        <taxon>Pseudomonadati</taxon>
        <taxon>Planctomycetota</taxon>
        <taxon>Planctomycetia</taxon>
        <taxon>Pirellulales</taxon>
        <taxon>Lacipirellulaceae</taxon>
        <taxon>Botrimarina</taxon>
    </lineage>
</organism>
<evidence type="ECO:0000313" key="3">
    <source>
        <dbReference type="Proteomes" id="UP000316426"/>
    </source>
</evidence>
<keyword evidence="3" id="KW-1185">Reference proteome</keyword>
<dbReference type="Proteomes" id="UP000316426">
    <property type="component" value="Chromosome"/>
</dbReference>